<evidence type="ECO:0000256" key="6">
    <source>
        <dbReference type="ARBA" id="ARBA00023136"/>
    </source>
</evidence>
<dbReference type="PANTHER" id="PTHR33452">
    <property type="entry name" value="OXIDOREDUCTASE CATD-RELATED"/>
    <property type="match status" value="1"/>
</dbReference>
<evidence type="ECO:0000256" key="4">
    <source>
        <dbReference type="ARBA" id="ARBA00022692"/>
    </source>
</evidence>
<dbReference type="Pfam" id="PF07681">
    <property type="entry name" value="DoxX"/>
    <property type="match status" value="1"/>
</dbReference>
<keyword evidence="6 7" id="KW-0472">Membrane</keyword>
<sequence>MRTNVATTLMRVVLGILFLAHGISKLDMGLGNVAGWFESIQLPGFLAYIVGIIELVGGIMLILGLFTRYVSVLFIVIMLGAIFSVKLPAGLLGNGQAAGYELDLAFMMIALYLVLADKTGWSLDSVLFNKGSKTNETAL</sequence>
<dbReference type="RefSeq" id="WP_045670648.1">
    <property type="nucleotide sequence ID" value="NZ_CP011058.1"/>
</dbReference>
<evidence type="ECO:0000256" key="1">
    <source>
        <dbReference type="ARBA" id="ARBA00004651"/>
    </source>
</evidence>
<dbReference type="InterPro" id="IPR051907">
    <property type="entry name" value="DoxX-like_oxidoreductase"/>
</dbReference>
<name>A0A0D5NJE2_9BACL</name>
<evidence type="ECO:0000256" key="3">
    <source>
        <dbReference type="ARBA" id="ARBA00022475"/>
    </source>
</evidence>
<protein>
    <submittedName>
        <fullName evidence="8">Oxidoreductase</fullName>
    </submittedName>
</protein>
<dbReference type="OrthoDB" id="886570at2"/>
<gene>
    <name evidence="8" type="ORF">VN24_12300</name>
</gene>
<reference evidence="9" key="2">
    <citation type="submission" date="2015-03" db="EMBL/GenBank/DDBJ databases">
        <title>Genome sequence of Paenibacillus beijingensis strain DSM 24997T.</title>
        <authorList>
            <person name="Kwak Y."/>
            <person name="Shin J.-H."/>
        </authorList>
    </citation>
    <scope>NUCLEOTIDE SEQUENCE [LARGE SCALE GENOMIC DNA]</scope>
    <source>
        <strain evidence="9">DSM 24997</strain>
    </source>
</reference>
<dbReference type="EMBL" id="CP011058">
    <property type="protein sequence ID" value="AJY75215.1"/>
    <property type="molecule type" value="Genomic_DNA"/>
</dbReference>
<accession>A0A0D5NJE2</accession>
<reference evidence="8 9" key="1">
    <citation type="journal article" date="2015" name="J. Biotechnol.">
        <title>Complete genome sequence of Paenibacillus beijingensis 7188(T) (=DSM 24997(T)), a novel rhizobacterium from jujube garden soil.</title>
        <authorList>
            <person name="Kwak Y."/>
            <person name="Shin J.H."/>
        </authorList>
    </citation>
    <scope>NUCLEOTIDE SEQUENCE [LARGE SCALE GENOMIC DNA]</scope>
    <source>
        <strain evidence="8 9">DSM 24997</strain>
    </source>
</reference>
<keyword evidence="5 7" id="KW-1133">Transmembrane helix</keyword>
<feature type="transmembrane region" description="Helical" evidence="7">
    <location>
        <begin position="72"/>
        <end position="91"/>
    </location>
</feature>
<keyword evidence="9" id="KW-1185">Reference proteome</keyword>
<dbReference type="KEGG" id="pbj:VN24_12300"/>
<feature type="transmembrane region" description="Helical" evidence="7">
    <location>
        <begin position="97"/>
        <end position="115"/>
    </location>
</feature>
<evidence type="ECO:0000256" key="2">
    <source>
        <dbReference type="ARBA" id="ARBA00006679"/>
    </source>
</evidence>
<dbReference type="Proteomes" id="UP000032633">
    <property type="component" value="Chromosome"/>
</dbReference>
<dbReference type="InterPro" id="IPR032808">
    <property type="entry name" value="DoxX"/>
</dbReference>
<organism evidence="8 9">
    <name type="scientific">Paenibacillus beijingensis</name>
    <dbReference type="NCBI Taxonomy" id="1126833"/>
    <lineage>
        <taxon>Bacteria</taxon>
        <taxon>Bacillati</taxon>
        <taxon>Bacillota</taxon>
        <taxon>Bacilli</taxon>
        <taxon>Bacillales</taxon>
        <taxon>Paenibacillaceae</taxon>
        <taxon>Paenibacillus</taxon>
    </lineage>
</organism>
<evidence type="ECO:0000313" key="8">
    <source>
        <dbReference type="EMBL" id="AJY75215.1"/>
    </source>
</evidence>
<dbReference type="GO" id="GO:0005886">
    <property type="term" value="C:plasma membrane"/>
    <property type="evidence" value="ECO:0007669"/>
    <property type="project" value="UniProtKB-SubCell"/>
</dbReference>
<feature type="transmembrane region" description="Helical" evidence="7">
    <location>
        <begin position="46"/>
        <end position="65"/>
    </location>
</feature>
<evidence type="ECO:0000313" key="9">
    <source>
        <dbReference type="Proteomes" id="UP000032633"/>
    </source>
</evidence>
<evidence type="ECO:0000256" key="5">
    <source>
        <dbReference type="ARBA" id="ARBA00022989"/>
    </source>
</evidence>
<dbReference type="PATRIC" id="fig|1126833.4.peg.2699"/>
<comment type="subcellular location">
    <subcellularLocation>
        <location evidence="1">Cell membrane</location>
        <topology evidence="1">Multi-pass membrane protein</topology>
    </subcellularLocation>
</comment>
<evidence type="ECO:0000256" key="7">
    <source>
        <dbReference type="SAM" id="Phobius"/>
    </source>
</evidence>
<dbReference type="PANTHER" id="PTHR33452:SF1">
    <property type="entry name" value="INNER MEMBRANE PROTEIN YPHA-RELATED"/>
    <property type="match status" value="1"/>
</dbReference>
<keyword evidence="3" id="KW-1003">Cell membrane</keyword>
<dbReference type="AlphaFoldDB" id="A0A0D5NJE2"/>
<keyword evidence="4 7" id="KW-0812">Transmembrane</keyword>
<dbReference type="HOGENOM" id="CLU_058421_3_2_9"/>
<proteinExistence type="inferred from homology"/>
<dbReference type="STRING" id="1126833.VN24_12300"/>
<comment type="similarity">
    <text evidence="2">Belongs to the DoxX family.</text>
</comment>